<comment type="caution">
    <text evidence="1">The sequence shown here is derived from an EMBL/GenBank/DDBJ whole genome shotgun (WGS) entry which is preliminary data.</text>
</comment>
<dbReference type="Proteomes" id="UP000342300">
    <property type="component" value="Unassembled WGS sequence"/>
</dbReference>
<evidence type="ECO:0000313" key="2">
    <source>
        <dbReference type="Proteomes" id="UP000342300"/>
    </source>
</evidence>
<accession>A0A6A7RNI6</accession>
<dbReference type="EMBL" id="PDHS01000012">
    <property type="protein sequence ID" value="MQM29124.1"/>
    <property type="molecule type" value="Genomic_DNA"/>
</dbReference>
<dbReference type="AlphaFoldDB" id="A0A6A7RNI6"/>
<sequence>MAAGLVIVAPLRQAAVNVILVGQRYSGARRDGGLEIWGGLATDSSLAFIAHQPGIHSQPKTIV</sequence>
<gene>
    <name evidence="1" type="ORF">CRU78_00645</name>
</gene>
<evidence type="ECO:0000313" key="1">
    <source>
        <dbReference type="EMBL" id="MQM29124.1"/>
    </source>
</evidence>
<name>A0A6A7RNI6_9PROT</name>
<reference evidence="1 2" key="1">
    <citation type="submission" date="2017-09" db="EMBL/GenBank/DDBJ databases">
        <title>Metagenomic Analysis Reveals Denitrifying Candidatus Accumulibacter and Flanking Population as a Source of N2O.</title>
        <authorList>
            <person name="Gao H."/>
            <person name="Mao Y."/>
            <person name="Zhao X."/>
            <person name="Liu W.-T."/>
            <person name="Zhang T."/>
            <person name="Wells G."/>
        </authorList>
    </citation>
    <scope>NUCLEOTIDE SEQUENCE [LARGE SCALE GENOMIC DNA]</scope>
    <source>
        <strain evidence="1">CANDO_2_IC</strain>
    </source>
</reference>
<proteinExistence type="predicted"/>
<protein>
    <submittedName>
        <fullName evidence="1">Uncharacterized protein</fullName>
    </submittedName>
</protein>
<organism evidence="1 2">
    <name type="scientific">Candidatus Accumulibacter phosphatis</name>
    <dbReference type="NCBI Taxonomy" id="327160"/>
    <lineage>
        <taxon>Bacteria</taxon>
        <taxon>Pseudomonadati</taxon>
        <taxon>Pseudomonadota</taxon>
        <taxon>Betaproteobacteria</taxon>
        <taxon>Candidatus Accumulibacter</taxon>
    </lineage>
</organism>